<evidence type="ECO:0000256" key="1">
    <source>
        <dbReference type="SAM" id="Phobius"/>
    </source>
</evidence>
<keyword evidence="3" id="KW-1185">Reference proteome</keyword>
<keyword evidence="1" id="KW-0812">Transmembrane</keyword>
<keyword evidence="1" id="KW-1133">Transmembrane helix</keyword>
<reference evidence="3" key="1">
    <citation type="submission" date="2021-01" db="EMBL/GenBank/DDBJ databases">
        <title>Caligus Genome Assembly.</title>
        <authorList>
            <person name="Gallardo-Escarate C."/>
        </authorList>
    </citation>
    <scope>NUCLEOTIDE SEQUENCE [LARGE SCALE GENOMIC DNA]</scope>
</reference>
<dbReference type="EMBL" id="CP045893">
    <property type="protein sequence ID" value="QQP54438.1"/>
    <property type="molecule type" value="Genomic_DNA"/>
</dbReference>
<protein>
    <submittedName>
        <fullName evidence="2">Uncharacterized protein</fullName>
    </submittedName>
</protein>
<keyword evidence="1" id="KW-0472">Membrane</keyword>
<feature type="transmembrane region" description="Helical" evidence="1">
    <location>
        <begin position="36"/>
        <end position="55"/>
    </location>
</feature>
<sequence>MFYFLGSSFQNSRSSGNPVGYRTYQEVIRGLVEAEAVGAMIASTPVVIVIITTTAKRTRIRRTTMKRAMRNSE</sequence>
<evidence type="ECO:0000313" key="3">
    <source>
        <dbReference type="Proteomes" id="UP000595437"/>
    </source>
</evidence>
<gene>
    <name evidence="2" type="ORF">FKW44_007271</name>
</gene>
<proteinExistence type="predicted"/>
<dbReference type="AlphaFoldDB" id="A0A7T8QTG2"/>
<dbReference type="Proteomes" id="UP000595437">
    <property type="component" value="Chromosome 4"/>
</dbReference>
<accession>A0A7T8QTG2</accession>
<evidence type="ECO:0000313" key="2">
    <source>
        <dbReference type="EMBL" id="QQP54438.1"/>
    </source>
</evidence>
<organism evidence="2 3">
    <name type="scientific">Caligus rogercresseyi</name>
    <name type="common">Sea louse</name>
    <dbReference type="NCBI Taxonomy" id="217165"/>
    <lineage>
        <taxon>Eukaryota</taxon>
        <taxon>Metazoa</taxon>
        <taxon>Ecdysozoa</taxon>
        <taxon>Arthropoda</taxon>
        <taxon>Crustacea</taxon>
        <taxon>Multicrustacea</taxon>
        <taxon>Hexanauplia</taxon>
        <taxon>Copepoda</taxon>
        <taxon>Siphonostomatoida</taxon>
        <taxon>Caligidae</taxon>
        <taxon>Caligus</taxon>
    </lineage>
</organism>
<name>A0A7T8QTG2_CALRO</name>